<dbReference type="AlphaFoldDB" id="A0A3D9BVA6"/>
<protein>
    <submittedName>
        <fullName evidence="1">Uncharacterized protein</fullName>
    </submittedName>
</protein>
<sequence length="493" mass="53714">MKSKEELKKLFENGDKPTQENFWEWQDSYWHKDEKLPTDNAGLYKIKGSVADKTALDALTGMSEGDVYNLLDTGANYVYVLDLNNTGEAGWDDFFGTVDLSSINLQTVLENGGTANFSNEYQTAFYAMTQGGFQAQTSNQSGNGSIGLQSTGEFTITRNGIMVNMTDNGLTYQQDYSADFTDRSLVDKAYVDSKVSPATLQSVLDNGNYAVGGVLNTIHLDPNTAFGINYADSVSGSYTSIGGDSNDIKLEKFNGIENTLTRIKLNGGGLLYHEDYSQRPEFGERNLVDKAYVDNAIANSSGGDFIPLTGTEAGKPVTGDIMFQGGILKTPNFSMQIGEIAERPVITTQYANSTNAGSFQSYVEGFEVQLQRNRDTDNTVYQSISMIEGRTNISYSDLINGGCGLDLSNANFNISSSAGSGLISGFLNIKTTDGAIELKHKTGNSYIESENTFVGLDIKQEGMFFEGLEVSPNDSYPVVVIDPDTGKLYYRML</sequence>
<name>A0A3D9BVA6_9FLAO</name>
<comment type="caution">
    <text evidence="1">The sequence shown here is derived from an EMBL/GenBank/DDBJ whole genome shotgun (WGS) entry which is preliminary data.</text>
</comment>
<evidence type="ECO:0000313" key="2">
    <source>
        <dbReference type="Proteomes" id="UP000256512"/>
    </source>
</evidence>
<proteinExistence type="predicted"/>
<dbReference type="EMBL" id="QNVS01000001">
    <property type="protein sequence ID" value="REC57439.1"/>
    <property type="molecule type" value="Genomic_DNA"/>
</dbReference>
<dbReference type="Proteomes" id="UP000256512">
    <property type="component" value="Unassembled WGS sequence"/>
</dbReference>
<gene>
    <name evidence="1" type="ORF">DRF62_00310</name>
</gene>
<dbReference type="RefSeq" id="WP_115948567.1">
    <property type="nucleotide sequence ID" value="NZ_QNVS01000001.1"/>
</dbReference>
<reference evidence="1 2" key="1">
    <citation type="journal article" date="2006" name="Int. J. Syst. Evol. Microbiol.">
        <title>Chryseobacterium piscium sp. nov., isolated from fish of the South Atlantic Ocean off South Africa.</title>
        <authorList>
            <person name="de Beer H."/>
            <person name="Hugo C.J."/>
            <person name="Jooste P.J."/>
            <person name="Vancanneyt M."/>
            <person name="Coenye T."/>
            <person name="Vandamme P."/>
        </authorList>
    </citation>
    <scope>NUCLEOTIDE SEQUENCE [LARGE SCALE GENOMIC DNA]</scope>
    <source>
        <strain evidence="1 2">CCUG 51923</strain>
    </source>
</reference>
<evidence type="ECO:0000313" key="1">
    <source>
        <dbReference type="EMBL" id="REC57439.1"/>
    </source>
</evidence>
<accession>A0A3D9BVA6</accession>
<keyword evidence="2" id="KW-1185">Reference proteome</keyword>
<organism evidence="1 2">
    <name type="scientific">Chryseobacterium piscium</name>
    <dbReference type="NCBI Taxonomy" id="333702"/>
    <lineage>
        <taxon>Bacteria</taxon>
        <taxon>Pseudomonadati</taxon>
        <taxon>Bacteroidota</taxon>
        <taxon>Flavobacteriia</taxon>
        <taxon>Flavobacteriales</taxon>
        <taxon>Weeksellaceae</taxon>
        <taxon>Chryseobacterium group</taxon>
        <taxon>Chryseobacterium</taxon>
    </lineage>
</organism>